<dbReference type="EMBL" id="CM032185">
    <property type="protein sequence ID" value="KAG7092856.1"/>
    <property type="molecule type" value="Genomic_DNA"/>
</dbReference>
<keyword evidence="1" id="KW-0812">Transmembrane</keyword>
<evidence type="ECO:0000313" key="2">
    <source>
        <dbReference type="EMBL" id="KAG7092856.1"/>
    </source>
</evidence>
<feature type="transmembrane region" description="Helical" evidence="1">
    <location>
        <begin position="49"/>
        <end position="72"/>
    </location>
</feature>
<name>A0A9P7S156_9AGAR</name>
<feature type="non-terminal residue" evidence="2">
    <location>
        <position position="1"/>
    </location>
</feature>
<evidence type="ECO:0000313" key="3">
    <source>
        <dbReference type="Proteomes" id="UP001049176"/>
    </source>
</evidence>
<sequence>GEYIQVVGAIMSATFNLALTLLTGGRIWWITRCVGPSRTYYVVTTMNKIILESGMLYPLTVIVHLSITNAFARVQFPIDTLPLTVLAAGIAPTLIVVRIRLGISTPDGDTVTQPPRSSQFMTSIQPTERTLHLLRLSPVNRPSSVIEVNQVKTPSRTLQAVLEE</sequence>
<reference evidence="2" key="1">
    <citation type="journal article" date="2021" name="Genome Biol. Evol.">
        <title>The assembled and annotated genome of the fairy-ring fungus Marasmius oreades.</title>
        <authorList>
            <person name="Hiltunen M."/>
            <person name="Ament-Velasquez S.L."/>
            <person name="Johannesson H."/>
        </authorList>
    </citation>
    <scope>NUCLEOTIDE SEQUENCE</scope>
    <source>
        <strain evidence="2">03SP1</strain>
    </source>
</reference>
<keyword evidence="3" id="KW-1185">Reference proteome</keyword>
<feature type="transmembrane region" description="Helical" evidence="1">
    <location>
        <begin position="78"/>
        <end position="97"/>
    </location>
</feature>
<dbReference type="RefSeq" id="XP_043009326.1">
    <property type="nucleotide sequence ID" value="XM_043154038.1"/>
</dbReference>
<protein>
    <submittedName>
        <fullName evidence="2">Uncharacterized protein</fullName>
    </submittedName>
</protein>
<dbReference type="OrthoDB" id="3265563at2759"/>
<dbReference type="GeneID" id="66078247"/>
<dbReference type="KEGG" id="more:E1B28_009171"/>
<accession>A0A9P7S156</accession>
<feature type="transmembrane region" description="Helical" evidence="1">
    <location>
        <begin position="6"/>
        <end position="29"/>
    </location>
</feature>
<dbReference type="Proteomes" id="UP001049176">
    <property type="component" value="Chromosome 5"/>
</dbReference>
<keyword evidence="1" id="KW-1133">Transmembrane helix</keyword>
<dbReference type="AlphaFoldDB" id="A0A9P7S156"/>
<evidence type="ECO:0000256" key="1">
    <source>
        <dbReference type="SAM" id="Phobius"/>
    </source>
</evidence>
<organism evidence="2 3">
    <name type="scientific">Marasmius oreades</name>
    <name type="common">fairy-ring Marasmius</name>
    <dbReference type="NCBI Taxonomy" id="181124"/>
    <lineage>
        <taxon>Eukaryota</taxon>
        <taxon>Fungi</taxon>
        <taxon>Dikarya</taxon>
        <taxon>Basidiomycota</taxon>
        <taxon>Agaricomycotina</taxon>
        <taxon>Agaricomycetes</taxon>
        <taxon>Agaricomycetidae</taxon>
        <taxon>Agaricales</taxon>
        <taxon>Marasmiineae</taxon>
        <taxon>Marasmiaceae</taxon>
        <taxon>Marasmius</taxon>
    </lineage>
</organism>
<comment type="caution">
    <text evidence="2">The sequence shown here is derived from an EMBL/GenBank/DDBJ whole genome shotgun (WGS) entry which is preliminary data.</text>
</comment>
<keyword evidence="1" id="KW-0472">Membrane</keyword>
<proteinExistence type="predicted"/>
<gene>
    <name evidence="2" type="ORF">E1B28_009171</name>
</gene>